<comment type="similarity">
    <text evidence="2 6">Belongs to the transposase mutator family.</text>
</comment>
<sequence length="398" mass="46788">MTQLQFTLNMDLLKDSVMNSNIDAVVKSTIVLVLNEYMEKERDEYLQAQAYERTSERKDYRNGYYDRDFIVSIGKIKLRVPRTRNGDFAPSVFERYARVDQTFVLSMLEMVVNGVSTRKVTNVVEQLCGEKVSKSFVSSLTEKLDPVVKQWANRPLNVQYYSYIFLDAMYIKVREHHKVVSKAVYIATGINQDQKREVIGFKVDHKESYEAWKEFLSELKSRGLQSPKLVISDAHQGLKKAIEKEFIGTSWQRCTVHFKRNIIDTLPKKGMGEVIVDLKRIFEAVTVEDARFFRNEFFKRYEENPKLEKALEILDEGFEDAIQYLSQPAKWHRLIRSTNSLERLNQEVRRRERVIRIFPNTQSAYRLIGAILMDYDEEQAKKKSIFSKNENVPREREI</sequence>
<keyword evidence="4 6" id="KW-0238">DNA-binding</keyword>
<evidence type="ECO:0000256" key="4">
    <source>
        <dbReference type="ARBA" id="ARBA00023125"/>
    </source>
</evidence>
<proteinExistence type="inferred from homology"/>
<evidence type="ECO:0000256" key="2">
    <source>
        <dbReference type="ARBA" id="ARBA00010961"/>
    </source>
</evidence>
<dbReference type="InterPro" id="IPR001207">
    <property type="entry name" value="Transposase_mutator"/>
</dbReference>
<reference evidence="8" key="1">
    <citation type="submission" date="2011-04" db="EMBL/GenBank/DDBJ databases">
        <authorList>
            <person name="Heggeset T.M.B."/>
            <person name="Ellingsen T.E."/>
            <person name="Brautaset T."/>
        </authorList>
    </citation>
    <scope>NUCLEOTIDE SEQUENCE</scope>
    <source>
        <strain evidence="8">PB1</strain>
    </source>
</reference>
<evidence type="ECO:0000313" key="9">
    <source>
        <dbReference type="Proteomes" id="UP000010523"/>
    </source>
</evidence>
<keyword evidence="3 6" id="KW-0815">Transposition</keyword>
<dbReference type="eggNOG" id="COG3328">
    <property type="taxonomic scope" value="Bacteria"/>
</dbReference>
<dbReference type="EMBL" id="AFEU01000002">
    <property type="protein sequence ID" value="EIJ79939.1"/>
    <property type="molecule type" value="Genomic_DNA"/>
</dbReference>
<comment type="function">
    <text evidence="1 6">Required for the transposition of the insertion element.</text>
</comment>
<dbReference type="RefSeq" id="WP_003351342.1">
    <property type="nucleotide sequence ID" value="NZ_AFEU01000002.1"/>
</dbReference>
<dbReference type="OrthoDB" id="9779930at2"/>
<dbReference type="EMBL" id="AFEU01000002">
    <property type="protein sequence ID" value="EIJ80453.1"/>
    <property type="molecule type" value="Genomic_DNA"/>
</dbReference>
<protein>
    <recommendedName>
        <fullName evidence="6">Mutator family transposase</fullName>
    </recommendedName>
</protein>
<evidence type="ECO:0000313" key="8">
    <source>
        <dbReference type="EMBL" id="EIJ80453.1"/>
    </source>
</evidence>
<dbReference type="Pfam" id="PF00872">
    <property type="entry name" value="Transposase_mut"/>
    <property type="match status" value="1"/>
</dbReference>
<dbReference type="GO" id="GO:0003677">
    <property type="term" value="F:DNA binding"/>
    <property type="evidence" value="ECO:0007669"/>
    <property type="project" value="UniProtKB-UniRule"/>
</dbReference>
<dbReference type="Proteomes" id="UP000010523">
    <property type="component" value="Unassembled WGS sequence"/>
</dbReference>
<reference evidence="8 9" key="2">
    <citation type="journal article" date="2012" name="Appl. Environ. Microbiol.">
        <title>Genome Sequence of Thermotolerant Bacillus methanolicus: Features and Regulation Related to Methylotrophy and Production of L-Lysine and L-Glutamate from Methanol.</title>
        <authorList>
            <person name="Heggeset T.M."/>
            <person name="Krog A."/>
            <person name="Balzer S."/>
            <person name="Wentzel A."/>
            <person name="Ellingsen T.E."/>
            <person name="Brautaset T."/>
        </authorList>
    </citation>
    <scope>NUCLEOTIDE SEQUENCE [LARGE SCALE GENOMIC DNA]</scope>
    <source>
        <strain evidence="8 9">PB1</strain>
    </source>
</reference>
<gene>
    <name evidence="7" type="ORF">PB1_06227</name>
    <name evidence="8" type="ORF">PB1_08837</name>
</gene>
<evidence type="ECO:0000256" key="1">
    <source>
        <dbReference type="ARBA" id="ARBA00002190"/>
    </source>
</evidence>
<comment type="caution">
    <text evidence="8">The sequence shown here is derived from an EMBL/GenBank/DDBJ whole genome shotgun (WGS) entry which is preliminary data.</text>
</comment>
<evidence type="ECO:0000256" key="6">
    <source>
        <dbReference type="RuleBase" id="RU365089"/>
    </source>
</evidence>
<accession>I3E1T2</accession>
<dbReference type="GO" id="GO:0006313">
    <property type="term" value="P:DNA transposition"/>
    <property type="evidence" value="ECO:0007669"/>
    <property type="project" value="UniProtKB-UniRule"/>
</dbReference>
<dbReference type="NCBIfam" id="NF033543">
    <property type="entry name" value="transpos_IS256"/>
    <property type="match status" value="1"/>
</dbReference>
<keyword evidence="9" id="KW-1185">Reference proteome</keyword>
<name>I3E1T2_BACMT</name>
<evidence type="ECO:0000256" key="5">
    <source>
        <dbReference type="ARBA" id="ARBA00023172"/>
    </source>
</evidence>
<dbReference type="AlphaFoldDB" id="I3E1T2"/>
<evidence type="ECO:0000313" key="7">
    <source>
        <dbReference type="EMBL" id="EIJ79939.1"/>
    </source>
</evidence>
<dbReference type="PANTHER" id="PTHR33217">
    <property type="entry name" value="TRANSPOSASE FOR INSERTION SEQUENCE ELEMENT IS1081"/>
    <property type="match status" value="1"/>
</dbReference>
<dbReference type="PANTHER" id="PTHR33217:SF7">
    <property type="entry name" value="TRANSPOSASE FOR INSERTION SEQUENCE ELEMENT IS1081"/>
    <property type="match status" value="1"/>
</dbReference>
<keyword evidence="5 6" id="KW-0233">DNA recombination</keyword>
<dbReference type="PATRIC" id="fig|997296.3.peg.1327"/>
<keyword evidence="6" id="KW-0814">Transposable element</keyword>
<dbReference type="GO" id="GO:0004803">
    <property type="term" value="F:transposase activity"/>
    <property type="evidence" value="ECO:0007669"/>
    <property type="project" value="UniProtKB-UniRule"/>
</dbReference>
<organism evidence="8 9">
    <name type="scientific">Bacillus methanolicus PB1</name>
    <dbReference type="NCBI Taxonomy" id="997296"/>
    <lineage>
        <taxon>Bacteria</taxon>
        <taxon>Bacillati</taxon>
        <taxon>Bacillota</taxon>
        <taxon>Bacilli</taxon>
        <taxon>Bacillales</taxon>
        <taxon>Bacillaceae</taxon>
        <taxon>Bacillus</taxon>
    </lineage>
</organism>
<evidence type="ECO:0000256" key="3">
    <source>
        <dbReference type="ARBA" id="ARBA00022578"/>
    </source>
</evidence>